<dbReference type="GO" id="GO:0007166">
    <property type="term" value="P:cell surface receptor signaling pathway"/>
    <property type="evidence" value="ECO:0007669"/>
    <property type="project" value="InterPro"/>
</dbReference>
<dbReference type="SUPFAM" id="SSF81901">
    <property type="entry name" value="HCP-like"/>
    <property type="match status" value="1"/>
</dbReference>
<dbReference type="Gene3D" id="1.10.510.10">
    <property type="entry name" value="Transferase(Phosphotransferase) domain 1"/>
    <property type="match status" value="1"/>
</dbReference>
<protein>
    <submittedName>
        <fullName evidence="2">3077_t:CDS:1</fullName>
    </submittedName>
</protein>
<dbReference type="GO" id="GO:0004674">
    <property type="term" value="F:protein serine/threonine kinase activity"/>
    <property type="evidence" value="ECO:0007669"/>
    <property type="project" value="TreeGrafter"/>
</dbReference>
<feature type="domain" description="Protein kinase" evidence="1">
    <location>
        <begin position="229"/>
        <end position="471"/>
    </location>
</feature>
<dbReference type="InterPro" id="IPR011009">
    <property type="entry name" value="Kinase-like_dom_sf"/>
</dbReference>
<feature type="non-terminal residue" evidence="2">
    <location>
        <position position="677"/>
    </location>
</feature>
<dbReference type="SUPFAM" id="SSF56112">
    <property type="entry name" value="Protein kinase-like (PK-like)"/>
    <property type="match status" value="1"/>
</dbReference>
<dbReference type="InterPro" id="IPR051681">
    <property type="entry name" value="Ser/Thr_Kinases-Pseudokinases"/>
</dbReference>
<organism evidence="2 3">
    <name type="scientific">Diversispora eburnea</name>
    <dbReference type="NCBI Taxonomy" id="1213867"/>
    <lineage>
        <taxon>Eukaryota</taxon>
        <taxon>Fungi</taxon>
        <taxon>Fungi incertae sedis</taxon>
        <taxon>Mucoromycota</taxon>
        <taxon>Glomeromycotina</taxon>
        <taxon>Glomeromycetes</taxon>
        <taxon>Diversisporales</taxon>
        <taxon>Diversisporaceae</taxon>
        <taxon>Diversispora</taxon>
    </lineage>
</organism>
<dbReference type="CDD" id="cd21037">
    <property type="entry name" value="MLKL_NTD"/>
    <property type="match status" value="1"/>
</dbReference>
<dbReference type="InterPro" id="IPR000719">
    <property type="entry name" value="Prot_kinase_dom"/>
</dbReference>
<keyword evidence="3" id="KW-1185">Reference proteome</keyword>
<dbReference type="Pfam" id="PF08238">
    <property type="entry name" value="Sel1"/>
    <property type="match status" value="2"/>
</dbReference>
<dbReference type="InterPro" id="IPR006597">
    <property type="entry name" value="Sel1-like"/>
</dbReference>
<dbReference type="EMBL" id="CAJVPK010000921">
    <property type="protein sequence ID" value="CAG8559771.1"/>
    <property type="molecule type" value="Genomic_DNA"/>
</dbReference>
<dbReference type="PANTHER" id="PTHR44329">
    <property type="entry name" value="SERINE/THREONINE-PROTEIN KINASE TNNI3K-RELATED"/>
    <property type="match status" value="1"/>
</dbReference>
<dbReference type="OrthoDB" id="1668230at2759"/>
<dbReference type="Gene3D" id="1.20.930.20">
    <property type="entry name" value="Adaptor protein Cbl, N-terminal domain"/>
    <property type="match status" value="1"/>
</dbReference>
<proteinExistence type="predicted"/>
<dbReference type="InterPro" id="IPR036537">
    <property type="entry name" value="Adaptor_Cbl_N_dom_sf"/>
</dbReference>
<evidence type="ECO:0000313" key="2">
    <source>
        <dbReference type="EMBL" id="CAG8559771.1"/>
    </source>
</evidence>
<dbReference type="InterPro" id="IPR054000">
    <property type="entry name" value="MLKL_N"/>
</dbReference>
<dbReference type="InterPro" id="IPR059179">
    <property type="entry name" value="MLKL-like_MCAfunc"/>
</dbReference>
<comment type="caution">
    <text evidence="2">The sequence shown here is derived from an EMBL/GenBank/DDBJ whole genome shotgun (WGS) entry which is preliminary data.</text>
</comment>
<dbReference type="GO" id="GO:0005524">
    <property type="term" value="F:ATP binding"/>
    <property type="evidence" value="ECO:0007669"/>
    <property type="project" value="InterPro"/>
</dbReference>
<dbReference type="Pfam" id="PF07714">
    <property type="entry name" value="PK_Tyr_Ser-Thr"/>
    <property type="match status" value="1"/>
</dbReference>
<sequence>CIYSFPLRILNHHKSLENSLEIMPEEVATIKTKIEYPECEDMDGLLKMAKELIGEVAVVGEVVKPYGPLIISLTDSIRRIYNSYEYAQYNKKISNALLDRVDCVGAPVKALKRRKDKIENNFLKKNYYYALIRLLAILKKTQQFITDVSSLWSLRKFPTTKSMKERFERIAKEFDEVIADLNLEIGQDLELQKRKDYQALKTDINILNEFLENIGSPITTPKKQIKELINNTRPKTKDRFGNVIKRWWKVADKPVACKLFDTIQSQKFQDQLVLLNKLNSCTNLIKFYGLSTLEFGPTTSNTVIVYEWAELGNLKSLYEKYTIDWDMKFEIAVGICRGLLFLHGCDIMHHDVRSKIVNFRLCRPTHDDKEFQNVSDPLEHWMAPEQFRNEKRAGYYTFKCDIFRVPYRGWDDIKIANHVSAGNRENIYFKNMTILSNNYEVEFAKIIRAAWQDDPLLRPGLYKMFLSLDALNKQQNLSKEGMERMDIKLKPRTFNDDDQVIPVFPEFEYSNIDKDVKDVNVVDKHEGGDYRELDTIKTDEFLMSIKPMFKLSDGIKAHERGDHQKAWECFNLHSTNNNPRAKYWKAYYLWDGIYEKKNRELAIEILKEAVNQNDTANNNNLDALYNLGEIYLYGKYNVEKNEEKAIQYLKLASLKEEPRSIELLDKLGIKLFESSNC</sequence>
<gene>
    <name evidence="2" type="ORF">DEBURN_LOCUS7528</name>
</gene>
<evidence type="ECO:0000313" key="3">
    <source>
        <dbReference type="Proteomes" id="UP000789706"/>
    </source>
</evidence>
<dbReference type="AlphaFoldDB" id="A0A9N9BD84"/>
<name>A0A9N9BD84_9GLOM</name>
<accession>A0A9N9BD84</accession>
<dbReference type="SMART" id="SM00671">
    <property type="entry name" value="SEL1"/>
    <property type="match status" value="2"/>
</dbReference>
<dbReference type="Gene3D" id="1.25.40.10">
    <property type="entry name" value="Tetratricopeptide repeat domain"/>
    <property type="match status" value="1"/>
</dbReference>
<evidence type="ECO:0000259" key="1">
    <source>
        <dbReference type="PROSITE" id="PS50011"/>
    </source>
</evidence>
<dbReference type="Pfam" id="PF22215">
    <property type="entry name" value="MLKL_N"/>
    <property type="match status" value="1"/>
</dbReference>
<dbReference type="PROSITE" id="PS50011">
    <property type="entry name" value="PROTEIN_KINASE_DOM"/>
    <property type="match status" value="1"/>
</dbReference>
<dbReference type="Proteomes" id="UP000789706">
    <property type="component" value="Unassembled WGS sequence"/>
</dbReference>
<dbReference type="InterPro" id="IPR011990">
    <property type="entry name" value="TPR-like_helical_dom_sf"/>
</dbReference>
<dbReference type="SMART" id="SM00220">
    <property type="entry name" value="S_TKc"/>
    <property type="match status" value="1"/>
</dbReference>
<reference evidence="2" key="1">
    <citation type="submission" date="2021-06" db="EMBL/GenBank/DDBJ databases">
        <authorList>
            <person name="Kallberg Y."/>
            <person name="Tangrot J."/>
            <person name="Rosling A."/>
        </authorList>
    </citation>
    <scope>NUCLEOTIDE SEQUENCE</scope>
    <source>
        <strain evidence="2">AZ414A</strain>
    </source>
</reference>
<dbReference type="InterPro" id="IPR001245">
    <property type="entry name" value="Ser-Thr/Tyr_kinase_cat_dom"/>
</dbReference>